<dbReference type="EMBL" id="AEYE02000038">
    <property type="protein sequence ID" value="EPE93824.1"/>
    <property type="molecule type" value="Genomic_DNA"/>
</dbReference>
<geneLocation type="plasmid" evidence="1">
    <name>pRg502a</name>
</geneLocation>
<comment type="caution">
    <text evidence="1">The sequence shown here is derived from an EMBL/GenBank/DDBJ whole genome shotgun (WGS) entry which is preliminary data.</text>
</comment>
<keyword evidence="1" id="KW-0614">Plasmid</keyword>
<reference evidence="1 2" key="1">
    <citation type="journal article" date="2012" name="J. Bacteriol.">
        <title>Genome sequence of Rhizobium grahamii CCGE502, a broad-host-range symbiont with low nodulation competitiveness in Phaseolus vulgaris.</title>
        <authorList>
            <person name="Althabegoiti M.J."/>
            <person name="Lozano L."/>
            <person name="Torres-Tejerizo G."/>
            <person name="Ormeno-Orrillo E."/>
            <person name="Rogel M.A."/>
            <person name="Gonzalez V."/>
            <person name="Martinez-Romero E."/>
        </authorList>
    </citation>
    <scope>NUCLEOTIDE SEQUENCE [LARGE SCALE GENOMIC DNA]</scope>
    <source>
        <strain evidence="1 2">CCGE 502</strain>
        <plasmid evidence="1">pRg502a</plasmid>
    </source>
</reference>
<sequence length="44" mass="4721">MPSFQEAAFASAQPDGTIGVFVLGYNYSYQEALYRTAQIAADAS</sequence>
<dbReference type="AlphaFoldDB" id="S3H522"/>
<organism evidence="1 2">
    <name type="scientific">Rhizobium grahamii CCGE 502</name>
    <dbReference type="NCBI Taxonomy" id="990285"/>
    <lineage>
        <taxon>Bacteria</taxon>
        <taxon>Pseudomonadati</taxon>
        <taxon>Pseudomonadota</taxon>
        <taxon>Alphaproteobacteria</taxon>
        <taxon>Hyphomicrobiales</taxon>
        <taxon>Rhizobiaceae</taxon>
        <taxon>Rhizobium/Agrobacterium group</taxon>
        <taxon>Rhizobium</taxon>
    </lineage>
</organism>
<keyword evidence="2" id="KW-1185">Reference proteome</keyword>
<evidence type="ECO:0000313" key="2">
    <source>
        <dbReference type="Proteomes" id="UP000014411"/>
    </source>
</evidence>
<gene>
    <name evidence="1" type="ORF">RGCCGE502_33536</name>
</gene>
<name>S3H522_9HYPH</name>
<protein>
    <submittedName>
        <fullName evidence="1">Uncharacterized protein</fullName>
    </submittedName>
</protein>
<accession>S3H522</accession>
<dbReference type="Pfam" id="PF05990">
    <property type="entry name" value="DUF900"/>
    <property type="match status" value="1"/>
</dbReference>
<dbReference type="InterPro" id="IPR010297">
    <property type="entry name" value="DUF900_hydrolase"/>
</dbReference>
<dbReference type="HOGENOM" id="CLU_3221160_0_0_5"/>
<proteinExistence type="predicted"/>
<dbReference type="Proteomes" id="UP000014411">
    <property type="component" value="Unassembled WGS sequence"/>
</dbReference>
<evidence type="ECO:0000313" key="1">
    <source>
        <dbReference type="EMBL" id="EPE93824.1"/>
    </source>
</evidence>